<feature type="compositionally biased region" description="Basic and acidic residues" evidence="1">
    <location>
        <begin position="259"/>
        <end position="274"/>
    </location>
</feature>
<dbReference type="PANTHER" id="PTHR31110:SF7">
    <property type="entry name" value="PESTICIDAL CRYSTAL CRY8BA PROTEIN"/>
    <property type="match status" value="1"/>
</dbReference>
<evidence type="ECO:0000313" key="2">
    <source>
        <dbReference type="EMBL" id="KAK1441435.1"/>
    </source>
</evidence>
<evidence type="ECO:0008006" key="4">
    <source>
        <dbReference type="Google" id="ProtNLM"/>
    </source>
</evidence>
<protein>
    <recommendedName>
        <fullName evidence="4">Pesticidal crystal cry8Ba protein</fullName>
    </recommendedName>
</protein>
<evidence type="ECO:0000256" key="1">
    <source>
        <dbReference type="SAM" id="MobiDB-lite"/>
    </source>
</evidence>
<accession>A0AAD8P7C5</accession>
<evidence type="ECO:0000313" key="3">
    <source>
        <dbReference type="Proteomes" id="UP001229421"/>
    </source>
</evidence>
<sequence length="1233" mass="138974">MFTQGLDTNAVKWVKQGSGNEASHTVSNQRVRMDTVSSRNRSRGFDLPPPSKFKTGVVPLSQVLPRDDVNSTSEDVSTDSDTEVYGGRYSDDSSSPRDERVPSVSNNRYHDPVRRRPQYHVYSSDISSSVEMRRNENMGHRLRGANRYDVRSSVYTEDESDGSVGSSEYSTTQVGASIENLPRKDAYRSDGYSSRVSAWPEGDVSSRKDVHSNNIRNGESSKEDFPSAPPISGSFGEIKQEEYSPRSKANITITSSIADTHDSETNQTEEKKTPVVALEEDHKQETLKTSRSIGAKTGSDSVPARLPTFHASSLGPWHGVIAYDACVRLCLHAWAKGCMEAPVFLENECALLRRAFGLQQVLLQSEEELLVTRSSEVRNEVNAPKPKKMVGKMKVEVRKVKMTLDPPTGCSFALIKPPNVKMETVRRQFANLQSKVSSGWRAVRNIHFSPRVPANGSFSRHSLAYMQASTQYIKQVSGLLKVGVSTLRSSSSAYEVQESYSCLLRLKSSAEGDTIRMQPGSRETHTFLPDSLGDDLIVEVQDSKGTRYGRVLAQVATISEDQNEKLRWWSIYREPEHELVGKIQLYINYTTRLDENGLKCGSIAETMAYDHAMEVAMKEQNFQQRNLLLHDPWKWLLTEFASYYGVSDAYTKLRYLSYIMDVATPTNDCLSLVYELLMPVLMKGHTKSILSHQENRILGEIEEQIEQIFAVIFENYKSLDELSPSGIIDVFRPATGVAAPVLEPAVKLYKLLHDILSPEAQNKLYSYFQAAAKKRSRRHLTETDEYLSGTGEGNVMDPVTVSTAYQKMKSLCLNIRNEIFTDIQIHNCNILPSFIDLPNLSSAIYSAELCNRLRSFLVTCPPSGPTRPVTELVIATADFQKDLASWNINPVKGGVDAKELFHLYIIIWIQDKRLSLLETCKLDKVKWSGVGTQHSTTPFVDEMYGRLKDTLNDYDVIICRWPEYTFALENAVADVEKAVIETLDKQFADVVAPLKENLTPKKFGFKYVQKLAKRTTNPYVVPPKLGILLNSLKRMLDVLRPKIEVQLKSWGSCCIPAEGNIAAGERLSEVTVMLRSKFRNYLQAVVEKLVENTRLQNSTKLKKILQDSKESVTESEIRNRMQPLVEQLTNSVNHLHTVFETHVFIAVVRGYWDRMGQDVLSFLENRKENKSVYKGSRVAVSILDDTFASQMQKLLGNALQEKDLEPPRSIIEIRSMLCKDMGSSGHKKSTYYY</sequence>
<feature type="compositionally biased region" description="Polar residues" evidence="1">
    <location>
        <begin position="247"/>
        <end position="258"/>
    </location>
</feature>
<feature type="compositionally biased region" description="Basic and acidic residues" evidence="1">
    <location>
        <begin position="89"/>
        <end position="101"/>
    </location>
</feature>
<keyword evidence="3" id="KW-1185">Reference proteome</keyword>
<reference evidence="2" key="1">
    <citation type="journal article" date="2023" name="bioRxiv">
        <title>Improved chromosome-level genome assembly for marigold (Tagetes erecta).</title>
        <authorList>
            <person name="Jiang F."/>
            <person name="Yuan L."/>
            <person name="Wang S."/>
            <person name="Wang H."/>
            <person name="Xu D."/>
            <person name="Wang A."/>
            <person name="Fan W."/>
        </authorList>
    </citation>
    <scope>NUCLEOTIDE SEQUENCE</scope>
    <source>
        <strain evidence="2">WSJ</strain>
        <tissue evidence="2">Leaf</tissue>
    </source>
</reference>
<feature type="region of interest" description="Disordered" evidence="1">
    <location>
        <begin position="153"/>
        <end position="274"/>
    </location>
</feature>
<dbReference type="Proteomes" id="UP001229421">
    <property type="component" value="Unassembled WGS sequence"/>
</dbReference>
<name>A0AAD8P7C5_TARER</name>
<feature type="compositionally biased region" description="Polar residues" evidence="1">
    <location>
        <begin position="17"/>
        <end position="39"/>
    </location>
</feature>
<dbReference type="AlphaFoldDB" id="A0AAD8P7C5"/>
<feature type="region of interest" description="Disordered" evidence="1">
    <location>
        <begin position="1"/>
        <end position="117"/>
    </location>
</feature>
<dbReference type="EMBL" id="JAUHHV010000001">
    <property type="protein sequence ID" value="KAK1441435.1"/>
    <property type="molecule type" value="Genomic_DNA"/>
</dbReference>
<organism evidence="2 3">
    <name type="scientific">Tagetes erecta</name>
    <name type="common">African marigold</name>
    <dbReference type="NCBI Taxonomy" id="13708"/>
    <lineage>
        <taxon>Eukaryota</taxon>
        <taxon>Viridiplantae</taxon>
        <taxon>Streptophyta</taxon>
        <taxon>Embryophyta</taxon>
        <taxon>Tracheophyta</taxon>
        <taxon>Spermatophyta</taxon>
        <taxon>Magnoliopsida</taxon>
        <taxon>eudicotyledons</taxon>
        <taxon>Gunneridae</taxon>
        <taxon>Pentapetalae</taxon>
        <taxon>asterids</taxon>
        <taxon>campanulids</taxon>
        <taxon>Asterales</taxon>
        <taxon>Asteraceae</taxon>
        <taxon>Asteroideae</taxon>
        <taxon>Heliantheae alliance</taxon>
        <taxon>Tageteae</taxon>
        <taxon>Tagetes</taxon>
    </lineage>
</organism>
<proteinExistence type="predicted"/>
<dbReference type="PANTHER" id="PTHR31110">
    <property type="entry name" value="PESTICIDAL CRYSTAL CRY8BA PROTEIN"/>
    <property type="match status" value="1"/>
</dbReference>
<gene>
    <name evidence="2" type="ORF">QVD17_07323</name>
</gene>
<comment type="caution">
    <text evidence="2">The sequence shown here is derived from an EMBL/GenBank/DDBJ whole genome shotgun (WGS) entry which is preliminary data.</text>
</comment>